<comment type="caution">
    <text evidence="3">The sequence shown here is derived from an EMBL/GenBank/DDBJ whole genome shotgun (WGS) entry which is preliminary data.</text>
</comment>
<sequence>MRLLSYNNTGSFSLTDYPRDTDIPSYAILSHTWGLEEVTYKDLEQGIGQRKIGYKKIRFCGERARRDGLRYFWVDTCCIDKSSSAELEKSIRSMFLWYRNATKCYAYLEDVSRPATQDSDRHDNPHWKLQFEQSRWFTRGWTLQELIAPKTVDFYSQEETRLGDKESLEQIICDITNIPARALRGVPLSHFTTSERMAWAKGRQTTIPEDKAYSMLGIFETHMHLMYGEGEESAQKRLQEEIAKDQKGSRHEEFSVPFSLHGVPEIAHFVARGQELDEMRDKLRSDGSRRVVILHGLGGMGKTQLAIEYMKRHKDNYSAVFWLNIKDENSLKQSFARIAHQIKRQHPSDSRVSSLDIQENPDETIDAVNTWLNLRSNSRWLLVYDNYDNPKLPSNKDPTAINIQEYFPKSYQGSIIITTRSSQVKIGHAIRMLKMQNLEDSLAILSSTSKREGLINDPDAVNLAKQLDGLPLALATAGAYLEQTSTTFESYLRLYKDSWEQLQITSPELHSYEDRTLYSTWQLSFDQIQRQNKHSAALLQLWAYFDNQDIWLELLQSYREHDLYWIHEITEDEITFNHTIRTLSTYGLVEPELAAELLEYYLERWLPSGEAYEFMTQPTITPPATLAQSMHNITLRAGVIGSHHIDKESKQSGKVIERTEGCKNILSPYTDEDRARIEIQTETAWDLSSLGPVTMTCNQIIICDSRTTRNGAVHKGTKSTIYSVTEQNRHLERAVPWIRDDLNGKVFGIELSAFHSGTMNIAPISMRNDGRVG</sequence>
<dbReference type="PANTHER" id="PTHR10622">
    <property type="entry name" value="HET DOMAIN-CONTAINING PROTEIN"/>
    <property type="match status" value="1"/>
</dbReference>
<dbReference type="OrthoDB" id="626167at2759"/>
<dbReference type="PANTHER" id="PTHR10622:SF13">
    <property type="entry name" value="NACHT DOMAIN-CONTAINING PROTEIN"/>
    <property type="match status" value="1"/>
</dbReference>
<name>A0A7C8MPY2_9PEZI</name>
<dbReference type="Proteomes" id="UP000481858">
    <property type="component" value="Unassembled WGS sequence"/>
</dbReference>
<dbReference type="Gene3D" id="3.40.50.300">
    <property type="entry name" value="P-loop containing nucleotide triphosphate hydrolases"/>
    <property type="match status" value="1"/>
</dbReference>
<proteinExistence type="predicted"/>
<evidence type="ECO:0000259" key="1">
    <source>
        <dbReference type="Pfam" id="PF00931"/>
    </source>
</evidence>
<evidence type="ECO:0000313" key="3">
    <source>
        <dbReference type="EMBL" id="KAF2966551.1"/>
    </source>
</evidence>
<dbReference type="InterPro" id="IPR010730">
    <property type="entry name" value="HET"/>
</dbReference>
<dbReference type="GO" id="GO:0043531">
    <property type="term" value="F:ADP binding"/>
    <property type="evidence" value="ECO:0007669"/>
    <property type="project" value="InterPro"/>
</dbReference>
<reference evidence="3 4" key="1">
    <citation type="submission" date="2019-12" db="EMBL/GenBank/DDBJ databases">
        <title>Draft genome sequence of the ascomycete Xylaria multiplex DSM 110363.</title>
        <authorList>
            <person name="Buettner E."/>
            <person name="Kellner H."/>
        </authorList>
    </citation>
    <scope>NUCLEOTIDE SEQUENCE [LARGE SCALE GENOMIC DNA]</scope>
    <source>
        <strain evidence="3 4">DSM 110363</strain>
    </source>
</reference>
<dbReference type="InParanoid" id="A0A7C8MPY2"/>
<dbReference type="InterPro" id="IPR002182">
    <property type="entry name" value="NB-ARC"/>
</dbReference>
<evidence type="ECO:0000259" key="2">
    <source>
        <dbReference type="Pfam" id="PF06985"/>
    </source>
</evidence>
<dbReference type="EMBL" id="WUBL01000086">
    <property type="protein sequence ID" value="KAF2966551.1"/>
    <property type="molecule type" value="Genomic_DNA"/>
</dbReference>
<feature type="domain" description="NB-ARC" evidence="1">
    <location>
        <begin position="274"/>
        <end position="425"/>
    </location>
</feature>
<dbReference type="Pfam" id="PF00931">
    <property type="entry name" value="NB-ARC"/>
    <property type="match status" value="1"/>
</dbReference>
<keyword evidence="4" id="KW-1185">Reference proteome</keyword>
<evidence type="ECO:0000313" key="4">
    <source>
        <dbReference type="Proteomes" id="UP000481858"/>
    </source>
</evidence>
<dbReference type="AlphaFoldDB" id="A0A7C8MPY2"/>
<feature type="domain" description="Heterokaryon incompatibility" evidence="2">
    <location>
        <begin position="26"/>
        <end position="112"/>
    </location>
</feature>
<dbReference type="PRINTS" id="PR00364">
    <property type="entry name" value="DISEASERSIST"/>
</dbReference>
<dbReference type="InterPro" id="IPR027417">
    <property type="entry name" value="P-loop_NTPase"/>
</dbReference>
<dbReference type="Pfam" id="PF06985">
    <property type="entry name" value="HET"/>
    <property type="match status" value="1"/>
</dbReference>
<gene>
    <name evidence="3" type="ORF">GQX73_g7028</name>
</gene>
<protein>
    <recommendedName>
        <fullName evidence="5">Heterokaryon incompatibility domain-containing protein</fullName>
    </recommendedName>
</protein>
<organism evidence="3 4">
    <name type="scientific">Xylaria multiplex</name>
    <dbReference type="NCBI Taxonomy" id="323545"/>
    <lineage>
        <taxon>Eukaryota</taxon>
        <taxon>Fungi</taxon>
        <taxon>Dikarya</taxon>
        <taxon>Ascomycota</taxon>
        <taxon>Pezizomycotina</taxon>
        <taxon>Sordariomycetes</taxon>
        <taxon>Xylariomycetidae</taxon>
        <taxon>Xylariales</taxon>
        <taxon>Xylariaceae</taxon>
        <taxon>Xylaria</taxon>
    </lineage>
</organism>
<evidence type="ECO:0008006" key="5">
    <source>
        <dbReference type="Google" id="ProtNLM"/>
    </source>
</evidence>
<dbReference type="SUPFAM" id="SSF52540">
    <property type="entry name" value="P-loop containing nucleoside triphosphate hydrolases"/>
    <property type="match status" value="1"/>
</dbReference>
<accession>A0A7C8MPY2</accession>